<dbReference type="GO" id="GO:0030428">
    <property type="term" value="C:cell septum"/>
    <property type="evidence" value="ECO:0007669"/>
    <property type="project" value="TreeGrafter"/>
</dbReference>
<evidence type="ECO:0000256" key="10">
    <source>
        <dbReference type="ARBA" id="ARBA00048014"/>
    </source>
</evidence>
<evidence type="ECO:0000259" key="13">
    <source>
        <dbReference type="Pfam" id="PF22997"/>
    </source>
</evidence>
<dbReference type="GO" id="GO:0004100">
    <property type="term" value="F:chitin synthase activity"/>
    <property type="evidence" value="ECO:0007669"/>
    <property type="project" value="UniProtKB-EC"/>
</dbReference>
<dbReference type="PANTHER" id="PTHR22914">
    <property type="entry name" value="CHITIN SYNTHASE"/>
    <property type="match status" value="1"/>
</dbReference>
<keyword evidence="5" id="KW-0808">Transferase</keyword>
<feature type="transmembrane region" description="Helical" evidence="12">
    <location>
        <begin position="492"/>
        <end position="519"/>
    </location>
</feature>
<protein>
    <recommendedName>
        <fullName evidence="2">chitin synthase</fullName>
        <ecNumber evidence="2">2.4.1.16</ecNumber>
    </recommendedName>
</protein>
<feature type="region of interest" description="Disordered" evidence="11">
    <location>
        <begin position="1248"/>
        <end position="1438"/>
    </location>
</feature>
<evidence type="ECO:0000256" key="11">
    <source>
        <dbReference type="SAM" id="MobiDB-lite"/>
    </source>
</evidence>
<dbReference type="GO" id="GO:0005886">
    <property type="term" value="C:plasma membrane"/>
    <property type="evidence" value="ECO:0007669"/>
    <property type="project" value="UniProtKB-SubCell"/>
</dbReference>
<dbReference type="InterPro" id="IPR004835">
    <property type="entry name" value="Chitin_synth"/>
</dbReference>
<dbReference type="GeneID" id="85357445"/>
<keyword evidence="3" id="KW-1003">Cell membrane</keyword>
<evidence type="ECO:0000256" key="4">
    <source>
        <dbReference type="ARBA" id="ARBA00022676"/>
    </source>
</evidence>
<feature type="region of interest" description="Disordered" evidence="11">
    <location>
        <begin position="1"/>
        <end position="74"/>
    </location>
</feature>
<evidence type="ECO:0000313" key="14">
    <source>
        <dbReference type="EMBL" id="KAK0450563.1"/>
    </source>
</evidence>
<feature type="region of interest" description="Disordered" evidence="11">
    <location>
        <begin position="167"/>
        <end position="189"/>
    </location>
</feature>
<evidence type="ECO:0000256" key="6">
    <source>
        <dbReference type="ARBA" id="ARBA00022692"/>
    </source>
</evidence>
<comment type="caution">
    <text evidence="14">The sequence shown here is derived from an EMBL/GenBank/DDBJ whole genome shotgun (WGS) entry which is preliminary data.</text>
</comment>
<proteinExistence type="predicted"/>
<keyword evidence="7 12" id="KW-1133">Transmembrane helix</keyword>
<feature type="compositionally biased region" description="Polar residues" evidence="11">
    <location>
        <begin position="1193"/>
        <end position="1203"/>
    </location>
</feature>
<keyword evidence="4" id="KW-0328">Glycosyltransferase</keyword>
<dbReference type="CDD" id="cd04190">
    <property type="entry name" value="Chitin_synth_C"/>
    <property type="match status" value="1"/>
</dbReference>
<evidence type="ECO:0000256" key="8">
    <source>
        <dbReference type="ARBA" id="ARBA00023136"/>
    </source>
</evidence>
<dbReference type="EC" id="2.4.1.16" evidence="2"/>
<evidence type="ECO:0000256" key="9">
    <source>
        <dbReference type="ARBA" id="ARBA00023180"/>
    </source>
</evidence>
<dbReference type="EMBL" id="JAUEPS010000035">
    <property type="protein sequence ID" value="KAK0450563.1"/>
    <property type="molecule type" value="Genomic_DNA"/>
</dbReference>
<organism evidence="14 15">
    <name type="scientific">Armillaria tabescens</name>
    <name type="common">Ringless honey mushroom</name>
    <name type="synonym">Agaricus tabescens</name>
    <dbReference type="NCBI Taxonomy" id="1929756"/>
    <lineage>
        <taxon>Eukaryota</taxon>
        <taxon>Fungi</taxon>
        <taxon>Dikarya</taxon>
        <taxon>Basidiomycota</taxon>
        <taxon>Agaricomycotina</taxon>
        <taxon>Agaricomycetes</taxon>
        <taxon>Agaricomycetidae</taxon>
        <taxon>Agaricales</taxon>
        <taxon>Marasmiineae</taxon>
        <taxon>Physalacriaceae</taxon>
        <taxon>Desarmillaria</taxon>
    </lineage>
</organism>
<dbReference type="Pfam" id="PF03142">
    <property type="entry name" value="Chitin_synth_2"/>
    <property type="match status" value="1"/>
</dbReference>
<keyword evidence="8 12" id="KW-0472">Membrane</keyword>
<dbReference type="Proteomes" id="UP001175211">
    <property type="component" value="Unassembled WGS sequence"/>
</dbReference>
<dbReference type="RefSeq" id="XP_060327434.1">
    <property type="nucleotide sequence ID" value="XM_060473897.1"/>
</dbReference>
<feature type="compositionally biased region" description="Polar residues" evidence="11">
    <location>
        <begin position="1323"/>
        <end position="1355"/>
    </location>
</feature>
<feature type="transmembrane region" description="Helical" evidence="12">
    <location>
        <begin position="1077"/>
        <end position="1097"/>
    </location>
</feature>
<dbReference type="PANTHER" id="PTHR22914:SF16">
    <property type="entry name" value="CHITIN SYNTHASE 3"/>
    <property type="match status" value="1"/>
</dbReference>
<evidence type="ECO:0000256" key="3">
    <source>
        <dbReference type="ARBA" id="ARBA00022475"/>
    </source>
</evidence>
<feature type="region of interest" description="Disordered" evidence="11">
    <location>
        <begin position="1177"/>
        <end position="1230"/>
    </location>
</feature>
<evidence type="ECO:0000256" key="1">
    <source>
        <dbReference type="ARBA" id="ARBA00004651"/>
    </source>
</evidence>
<reference evidence="14" key="1">
    <citation type="submission" date="2023-06" db="EMBL/GenBank/DDBJ databases">
        <authorList>
            <consortium name="Lawrence Berkeley National Laboratory"/>
            <person name="Ahrendt S."/>
            <person name="Sahu N."/>
            <person name="Indic B."/>
            <person name="Wong-Bajracharya J."/>
            <person name="Merenyi Z."/>
            <person name="Ke H.-M."/>
            <person name="Monk M."/>
            <person name="Kocsube S."/>
            <person name="Drula E."/>
            <person name="Lipzen A."/>
            <person name="Balint B."/>
            <person name="Henrissat B."/>
            <person name="Andreopoulos B."/>
            <person name="Martin F.M."/>
            <person name="Harder C.B."/>
            <person name="Rigling D."/>
            <person name="Ford K.L."/>
            <person name="Foster G.D."/>
            <person name="Pangilinan J."/>
            <person name="Papanicolaou A."/>
            <person name="Barry K."/>
            <person name="LaButti K."/>
            <person name="Viragh M."/>
            <person name="Koriabine M."/>
            <person name="Yan M."/>
            <person name="Riley R."/>
            <person name="Champramary S."/>
            <person name="Plett K.L."/>
            <person name="Tsai I.J."/>
            <person name="Slot J."/>
            <person name="Sipos G."/>
            <person name="Plett J."/>
            <person name="Nagy L.G."/>
            <person name="Grigoriev I.V."/>
        </authorList>
    </citation>
    <scope>NUCLEOTIDE SEQUENCE</scope>
    <source>
        <strain evidence="14">CCBAS 213</strain>
    </source>
</reference>
<dbReference type="Pfam" id="PF22997">
    <property type="entry name" value="CHS4"/>
    <property type="match status" value="1"/>
</dbReference>
<keyword evidence="9" id="KW-0325">Glycoprotein</keyword>
<comment type="subcellular location">
    <subcellularLocation>
        <location evidence="1">Cell membrane</location>
        <topology evidence="1">Multi-pass membrane protein</topology>
    </subcellularLocation>
</comment>
<comment type="catalytic activity">
    <reaction evidence="10">
        <text>[(1-&gt;4)-N-acetyl-beta-D-glucosaminyl](n) + UDP-N-acetyl-alpha-D-glucosamine = [(1-&gt;4)-N-acetyl-beta-D-glucosaminyl](n+1) + UDP + H(+)</text>
        <dbReference type="Rhea" id="RHEA:16637"/>
        <dbReference type="Rhea" id="RHEA-COMP:9593"/>
        <dbReference type="Rhea" id="RHEA-COMP:9595"/>
        <dbReference type="ChEBI" id="CHEBI:15378"/>
        <dbReference type="ChEBI" id="CHEBI:17029"/>
        <dbReference type="ChEBI" id="CHEBI:57705"/>
        <dbReference type="ChEBI" id="CHEBI:58223"/>
        <dbReference type="EC" id="2.4.1.16"/>
    </reaction>
</comment>
<keyword evidence="15" id="KW-1185">Reference proteome</keyword>
<dbReference type="SUPFAM" id="SSF53448">
    <property type="entry name" value="Nucleotide-diphospho-sugar transferases"/>
    <property type="match status" value="1"/>
</dbReference>
<feature type="transmembrane region" description="Helical" evidence="12">
    <location>
        <begin position="1104"/>
        <end position="1128"/>
    </location>
</feature>
<gene>
    <name evidence="14" type="ORF">EV420DRAFT_1562399</name>
</gene>
<dbReference type="InterPro" id="IPR029044">
    <property type="entry name" value="Nucleotide-diphossugar_trans"/>
</dbReference>
<evidence type="ECO:0000256" key="5">
    <source>
        <dbReference type="ARBA" id="ARBA00022679"/>
    </source>
</evidence>
<feature type="compositionally biased region" description="Polar residues" evidence="11">
    <location>
        <begin position="35"/>
        <end position="45"/>
    </location>
</feature>
<feature type="transmembrane region" description="Helical" evidence="12">
    <location>
        <begin position="237"/>
        <end position="257"/>
    </location>
</feature>
<evidence type="ECO:0000313" key="15">
    <source>
        <dbReference type="Proteomes" id="UP001175211"/>
    </source>
</evidence>
<evidence type="ECO:0000256" key="12">
    <source>
        <dbReference type="SAM" id="Phobius"/>
    </source>
</evidence>
<evidence type="ECO:0000256" key="7">
    <source>
        <dbReference type="ARBA" id="ARBA00022989"/>
    </source>
</evidence>
<sequence>MEFPTQRRPPRSARPGQHNSQDQPQRPQFLPSEGSRGNVSFQNVEQGDRNSPLDQHRQRTIPSAYQNNQLSPDVESLDYGADAARVGRKKSLVRPDREKIEPGHRQWHYRSHVAQLEEEGTGRMGVIPSTTGNYPQTNLRRGKSILGRDEDVHESGLSLFKRGTTLRRKRQVTSPSQSPMLPQEKKKSGCLGDFAPGPKGPWMVYCYLLNVLDPYSSNASLRCLRSPEQQRAWREKMGLIGIIMILMAGVGYLTFGFTESVCGTPANRYHGGAIGDSFIGKGSITIHGYDYDVSKFKHPAVGTFNGQTNILDDWQGLAGNDASFLFQTVNEKCLNIITKASSSSITGSGNNLDWYFPCNVFNQDGSSGVNLTAYEESTNCHANSTARSEFKSMTPQGEVYFTWDDVRSTSRNLAIYEQNVLDLNLLNWLSGAQVQYPSLFNEMKTANGTYNGRDLTMMFMRTKQEDIGHCLQDLVTIGFIDTNSIGCVASDVVLYLSLIFIVGVVAIRFGMAVLFQWFFSWRLGNFPRETYEQRMQRSQEIENWSNDIYRAAPSEYRPNVSKHGLRGNKKGFLPSTSRFTPAENTLKGGGRPTTAYGMLDSSSASNYKRSVYAPSVKGFGKSPPDSPSYRQSKSVVSLGDRGTFVESPCPFPLHNVVPQPPHDYEPFNFPLAHTICLVTAYSESVEGLRTTLDSLATTDYPNSHKLILVIADGMVKGDGNDKTTPEICLSMMKELVIAADDVEPHSYVAIADGHKKHNMAKVYAGFYDYDDATIERSKQQRVPMVLVAKCGNPLEANEAKPGNRGKRDSQIVLMAFMQKVMFDERMTTFEYEFFNSIWRVTGVSPDRYELVLCVDADTKVFPDSLTRMVSCMVCDEEIMGLCGETKIANKAETFVTMMQVFEYYISHHLTKAFESMFGGVTCLPGCFSMYRIKAPKGDSGYWVPILANPDIVEHYSENVVDTLHKKNLLLLGEDRYLTTLMLKTFPKRKNMFCPQAVCKTVVPDTFRILLSQRRRWINSTIHNLAELVLVRDLCGTFCFSMQFVVGMELAGTLVLPAAIAFTLYLIIVSIIPGGTNTTIPLILLAIVLGIPGLLIVITSRKIAYLGWMLVYLLSLPVWNGILPAYAFWHFDDFSWGQTRKVAGDKSGAHGDKEGEFDSTHIVMKRWAEFERERRWKSGTQSRDSTYEKRTDSNRYSLASNSDTFHPPSATYDTSTMESAAFSPRQRHDSNTLLMLPAPLAVNRAPMSSASSVGMSRSSEDNLYSDTGNSASNLRLVPSPQSVDQYSDSYESSNTSTGVNPKRYSTPPPPPSAESRYESPVPRQATQSMNIRSNTSSVEGASGSGNPFYTQTTSPISYDDHYSAVDSDDIPSGYRNAGRGGVRLTDSGPVPGPEGVRRVSRPVGRRPSSQAPQNRYSRNSTVFSLPPGAAAPQHNYGNN</sequence>
<keyword evidence="6 12" id="KW-0812">Transmembrane</keyword>
<evidence type="ECO:0000256" key="2">
    <source>
        <dbReference type="ARBA" id="ARBA00012543"/>
    </source>
</evidence>
<feature type="transmembrane region" description="Helical" evidence="12">
    <location>
        <begin position="1049"/>
        <end position="1071"/>
    </location>
</feature>
<feature type="compositionally biased region" description="Polar residues" evidence="11">
    <location>
        <begin position="1260"/>
        <end position="1298"/>
    </location>
</feature>
<feature type="domain" description="Chitin synthase 4-like" evidence="13">
    <location>
        <begin position="399"/>
        <end position="479"/>
    </location>
</feature>
<dbReference type="InterPro" id="IPR054295">
    <property type="entry name" value="CHS4-like_dom"/>
</dbReference>
<feature type="compositionally biased region" description="Polar residues" evidence="11">
    <location>
        <begin position="1409"/>
        <end position="1422"/>
    </location>
</feature>
<feature type="compositionally biased region" description="Polar residues" evidence="11">
    <location>
        <begin position="60"/>
        <end position="71"/>
    </location>
</feature>
<accession>A0AA39JXI3</accession>
<name>A0AA39JXI3_ARMTA</name>
<dbReference type="GO" id="GO:0006031">
    <property type="term" value="P:chitin biosynthetic process"/>
    <property type="evidence" value="ECO:0007669"/>
    <property type="project" value="TreeGrafter"/>
</dbReference>
<feature type="compositionally biased region" description="Polar residues" evidence="11">
    <location>
        <begin position="17"/>
        <end position="26"/>
    </location>
</feature>